<feature type="non-terminal residue" evidence="2">
    <location>
        <position position="219"/>
    </location>
</feature>
<protein>
    <submittedName>
        <fullName evidence="2">UPF0565 protein C2orf69 homolog</fullName>
    </submittedName>
</protein>
<sequence>MTKDRILFSTSSSRVMAQAVDGSSASISRRLSGVKGDAGKVNDVYVHGQVKDCKRHVIFFGGDVQDYPENMEKHRDNRRYKEWSTEATAAKVLGKFPQSLVFVVKPSRMHLLTFAVYSNFVETSDFGNPSHSCDFGAVKHLSGLYSSAVGEVYDAEGADGPSDDTPVSVVGFSKGCVVLNQIVFELPSVEKDSCLQRFLSKITEFHWLDGGHSGGPDNT</sequence>
<dbReference type="PANTHER" id="PTHR31296">
    <property type="entry name" value="UPF0565 PROTEIN C2ORF69"/>
    <property type="match status" value="1"/>
</dbReference>
<name>A0ABM1A0H6_APLCA</name>
<dbReference type="PANTHER" id="PTHR31296:SF1">
    <property type="entry name" value="MITOCHONDRIAL PROTEIN C2ORF69"/>
    <property type="match status" value="1"/>
</dbReference>
<dbReference type="Proteomes" id="UP000694888">
    <property type="component" value="Unplaced"/>
</dbReference>
<organism evidence="1 2">
    <name type="scientific">Aplysia californica</name>
    <name type="common">California sea hare</name>
    <dbReference type="NCBI Taxonomy" id="6500"/>
    <lineage>
        <taxon>Eukaryota</taxon>
        <taxon>Metazoa</taxon>
        <taxon>Spiralia</taxon>
        <taxon>Lophotrochozoa</taxon>
        <taxon>Mollusca</taxon>
        <taxon>Gastropoda</taxon>
        <taxon>Heterobranchia</taxon>
        <taxon>Euthyneura</taxon>
        <taxon>Tectipleura</taxon>
        <taxon>Aplysiida</taxon>
        <taxon>Aplysioidea</taxon>
        <taxon>Aplysiidae</taxon>
        <taxon>Aplysia</taxon>
    </lineage>
</organism>
<dbReference type="InterPro" id="IPR018881">
    <property type="entry name" value="C2orf69_mit"/>
</dbReference>
<accession>A0ABM1A0H6</accession>
<evidence type="ECO:0000313" key="2">
    <source>
        <dbReference type="RefSeq" id="XP_012938334.1"/>
    </source>
</evidence>
<dbReference type="GeneID" id="106011841"/>
<keyword evidence="1" id="KW-1185">Reference proteome</keyword>
<gene>
    <name evidence="2" type="primary">LOC106011841</name>
</gene>
<evidence type="ECO:0000313" key="1">
    <source>
        <dbReference type="Proteomes" id="UP000694888"/>
    </source>
</evidence>
<reference evidence="2" key="1">
    <citation type="submission" date="2025-08" db="UniProtKB">
        <authorList>
            <consortium name="RefSeq"/>
        </authorList>
    </citation>
    <scope>IDENTIFICATION</scope>
</reference>
<dbReference type="RefSeq" id="XP_012938334.1">
    <property type="nucleotide sequence ID" value="XM_013082880.2"/>
</dbReference>
<dbReference type="Pfam" id="PF10561">
    <property type="entry name" value="C2orf69"/>
    <property type="match status" value="2"/>
</dbReference>
<proteinExistence type="predicted"/>